<evidence type="ECO:0000259" key="3">
    <source>
        <dbReference type="PROSITE" id="PS00662"/>
    </source>
</evidence>
<evidence type="ECO:0000256" key="1">
    <source>
        <dbReference type="ARBA" id="ARBA00006611"/>
    </source>
</evidence>
<evidence type="ECO:0000313" key="5">
    <source>
        <dbReference type="Proteomes" id="UP000217289"/>
    </source>
</evidence>
<keyword evidence="5" id="KW-1185">Reference proteome</keyword>
<gene>
    <name evidence="4" type="ORF">MEBOL_000855</name>
</gene>
<dbReference type="RefSeq" id="WP_095976216.1">
    <property type="nucleotide sequence ID" value="NZ_CP022163.1"/>
</dbReference>
<dbReference type="GO" id="GO:0005524">
    <property type="term" value="F:ATP binding"/>
    <property type="evidence" value="ECO:0007669"/>
    <property type="project" value="InterPro"/>
</dbReference>
<proteinExistence type="inferred from homology"/>
<dbReference type="InterPro" id="IPR006321">
    <property type="entry name" value="PilT/PilU"/>
</dbReference>
<dbReference type="Proteomes" id="UP000217289">
    <property type="component" value="Chromosome"/>
</dbReference>
<comment type="similarity">
    <text evidence="1">Belongs to the GSP E family.</text>
</comment>
<dbReference type="InterPro" id="IPR027417">
    <property type="entry name" value="P-loop_NTPase"/>
</dbReference>
<sequence>MELNEILQIALRGGASDIHLKAGLPPMFRVDGSLMPLKDGKRLPPEEVARMAFGIMNEFQKEKFKQSNEVDLAYGVPGLGRFRVNVFQQRGTVGAVLRVIPFKVMTIKDLLLPPILEKICLEERGLILVTGTTGSGKSTTLAGMIDHINATETSHIMTIEDPIEFLIRDKRSIVNQREVGVDTMSFAQALKSALRQDPDVILVGEMRDHETIETALSAAETGHLVMSTLHTLDATETINRVVSAFPPYQQKQVRIQLASVLKAVVSQRLVPRADGKGRVAAVEVLRCTSRVKELIEDKDRTKEISDAISQGSDSYGMQTFDQSLMSLVKQGLVTYEEAHRQSSNPDDFALRFSGISATSDSKWDNFEGGGDRPIPGSASFGQQNQPAAPAPAATPRPVTGSRPAIPSVQGPASRPAIPVAGSRTGVPTVQGTPPAAGSRTGVPTVQGTPARAAPAPAPAPAPAAAADDDFQIERF</sequence>
<evidence type="ECO:0000256" key="2">
    <source>
        <dbReference type="SAM" id="MobiDB-lite"/>
    </source>
</evidence>
<dbReference type="PANTHER" id="PTHR30486">
    <property type="entry name" value="TWITCHING MOTILITY PROTEIN PILT"/>
    <property type="match status" value="1"/>
</dbReference>
<dbReference type="Pfam" id="PF00437">
    <property type="entry name" value="T2SSE"/>
    <property type="match status" value="1"/>
</dbReference>
<dbReference type="AlphaFoldDB" id="A0A250I889"/>
<dbReference type="KEGG" id="mbd:MEBOL_000855"/>
<dbReference type="PROSITE" id="PS00662">
    <property type="entry name" value="T2SP_E"/>
    <property type="match status" value="1"/>
</dbReference>
<feature type="domain" description="Bacterial type II secretion system protein E" evidence="3">
    <location>
        <begin position="194"/>
        <end position="208"/>
    </location>
</feature>
<protein>
    <submittedName>
        <fullName evidence="4">Twitching motility protein PilT</fullName>
    </submittedName>
</protein>
<dbReference type="Gene3D" id="3.30.450.90">
    <property type="match status" value="1"/>
</dbReference>
<evidence type="ECO:0000313" key="4">
    <source>
        <dbReference type="EMBL" id="ATB27413.1"/>
    </source>
</evidence>
<feature type="region of interest" description="Disordered" evidence="2">
    <location>
        <begin position="359"/>
        <end position="475"/>
    </location>
</feature>
<dbReference type="SUPFAM" id="SSF52540">
    <property type="entry name" value="P-loop containing nucleoside triphosphate hydrolases"/>
    <property type="match status" value="1"/>
</dbReference>
<dbReference type="Gene3D" id="3.40.50.300">
    <property type="entry name" value="P-loop containing nucleotide triphosphate hydrolases"/>
    <property type="match status" value="1"/>
</dbReference>
<dbReference type="InterPro" id="IPR001482">
    <property type="entry name" value="T2SS/T4SS_dom"/>
</dbReference>
<dbReference type="OrthoDB" id="9805147at2"/>
<dbReference type="NCBIfam" id="TIGR01420">
    <property type="entry name" value="pilT_fam"/>
    <property type="match status" value="1"/>
</dbReference>
<dbReference type="EMBL" id="CP022163">
    <property type="protein sequence ID" value="ATB27413.1"/>
    <property type="molecule type" value="Genomic_DNA"/>
</dbReference>
<organism evidence="4 5">
    <name type="scientific">Melittangium boletus DSM 14713</name>
    <dbReference type="NCBI Taxonomy" id="1294270"/>
    <lineage>
        <taxon>Bacteria</taxon>
        <taxon>Pseudomonadati</taxon>
        <taxon>Myxococcota</taxon>
        <taxon>Myxococcia</taxon>
        <taxon>Myxococcales</taxon>
        <taxon>Cystobacterineae</taxon>
        <taxon>Archangiaceae</taxon>
        <taxon>Melittangium</taxon>
    </lineage>
</organism>
<dbReference type="GO" id="GO:0016887">
    <property type="term" value="F:ATP hydrolysis activity"/>
    <property type="evidence" value="ECO:0007669"/>
    <property type="project" value="InterPro"/>
</dbReference>
<dbReference type="PANTHER" id="PTHR30486:SF12">
    <property type="entry name" value="TYPE IV PILUS ATPASE PILU"/>
    <property type="match status" value="1"/>
</dbReference>
<name>A0A250I889_9BACT</name>
<feature type="compositionally biased region" description="Acidic residues" evidence="2">
    <location>
        <begin position="466"/>
        <end position="475"/>
    </location>
</feature>
<accession>A0A250I889</accession>
<reference evidence="4 5" key="1">
    <citation type="submission" date="2017-06" db="EMBL/GenBank/DDBJ databases">
        <authorList>
            <person name="Kim H.J."/>
            <person name="Triplett B.A."/>
        </authorList>
    </citation>
    <scope>NUCLEOTIDE SEQUENCE [LARGE SCALE GENOMIC DNA]</scope>
    <source>
        <strain evidence="4 5">DSM 14713</strain>
    </source>
</reference>
<dbReference type="CDD" id="cd01131">
    <property type="entry name" value="PilT"/>
    <property type="match status" value="1"/>
</dbReference>
<dbReference type="InterPro" id="IPR050921">
    <property type="entry name" value="T4SS_GSP_E_ATPase"/>
</dbReference>